<protein>
    <recommendedName>
        <fullName evidence="2">Curli production assembly/transport component CsgF</fullName>
    </recommendedName>
</protein>
<feature type="chain" id="PRO_5046122010" description="Curli production assembly/transport component CsgF" evidence="4">
    <location>
        <begin position="21"/>
        <end position="136"/>
    </location>
</feature>
<proteinExistence type="predicted"/>
<reference evidence="5 6" key="1">
    <citation type="submission" date="2024-07" db="EMBL/GenBank/DDBJ databases">
        <title>The genome sequence of type strain Sediminicola luteus GDMCC 1.2596T.</title>
        <authorList>
            <person name="Liu Y."/>
        </authorList>
    </citation>
    <scope>NUCLEOTIDE SEQUENCE [LARGE SCALE GENOMIC DNA]</scope>
    <source>
        <strain evidence="5 6">GDMCC 1.2596</strain>
    </source>
</reference>
<dbReference type="EMBL" id="JBEWYP010000001">
    <property type="protein sequence ID" value="MET7028162.1"/>
    <property type="molecule type" value="Genomic_DNA"/>
</dbReference>
<accession>A0ABV2TSB6</accession>
<evidence type="ECO:0000256" key="2">
    <source>
        <dbReference type="ARBA" id="ARBA00014031"/>
    </source>
</evidence>
<evidence type="ECO:0000256" key="4">
    <source>
        <dbReference type="SAM" id="SignalP"/>
    </source>
</evidence>
<sequence>MSLRFLIILVFCGGAYTVSAQQLSYEPLNPAFGGNNFNYGWMLSSATAQNGLKAPVNPREQESSLDRFGNSINSQILSQISRSLLRQQVDAIGNFTEPGTYTYGNLNIEVFESDEGLVINILDTSTGEQTQVIVPN</sequence>
<dbReference type="RefSeq" id="WP_354617024.1">
    <property type="nucleotide sequence ID" value="NZ_JBEWYP010000001.1"/>
</dbReference>
<evidence type="ECO:0000256" key="1">
    <source>
        <dbReference type="ARBA" id="ARBA00003989"/>
    </source>
</evidence>
<keyword evidence="6" id="KW-1185">Reference proteome</keyword>
<evidence type="ECO:0000313" key="5">
    <source>
        <dbReference type="EMBL" id="MET7028162.1"/>
    </source>
</evidence>
<evidence type="ECO:0000256" key="3">
    <source>
        <dbReference type="ARBA" id="ARBA00022729"/>
    </source>
</evidence>
<dbReference type="InterPro" id="IPR018893">
    <property type="entry name" value="T8SS_CsgF"/>
</dbReference>
<feature type="signal peptide" evidence="4">
    <location>
        <begin position="1"/>
        <end position="20"/>
    </location>
</feature>
<comment type="caution">
    <text evidence="5">The sequence shown here is derived from an EMBL/GenBank/DDBJ whole genome shotgun (WGS) entry which is preliminary data.</text>
</comment>
<dbReference type="Pfam" id="PF10614">
    <property type="entry name" value="CsgF"/>
    <property type="match status" value="1"/>
</dbReference>
<dbReference type="Proteomes" id="UP001549773">
    <property type="component" value="Unassembled WGS sequence"/>
</dbReference>
<name>A0ABV2TSB6_9FLAO</name>
<comment type="function">
    <text evidence="1">May be involved in the biogenesis of curli organelles.</text>
</comment>
<organism evidence="5 6">
    <name type="scientific">Sediminicola luteus</name>
    <dbReference type="NCBI Taxonomy" id="319238"/>
    <lineage>
        <taxon>Bacteria</taxon>
        <taxon>Pseudomonadati</taxon>
        <taxon>Bacteroidota</taxon>
        <taxon>Flavobacteriia</taxon>
        <taxon>Flavobacteriales</taxon>
        <taxon>Flavobacteriaceae</taxon>
        <taxon>Sediminicola</taxon>
    </lineage>
</organism>
<keyword evidence="3 4" id="KW-0732">Signal</keyword>
<evidence type="ECO:0000313" key="6">
    <source>
        <dbReference type="Proteomes" id="UP001549773"/>
    </source>
</evidence>
<gene>
    <name evidence="5" type="ORF">ABXZ32_02075</name>
</gene>